<dbReference type="InterPro" id="IPR024909">
    <property type="entry name" value="Cys-tRNA/MSH_ligase"/>
</dbReference>
<gene>
    <name evidence="12 14" type="primary">cysS</name>
    <name evidence="14" type="ORF">ACFOGJ_12890</name>
</gene>
<dbReference type="PANTHER" id="PTHR10890:SF3">
    <property type="entry name" value="CYSTEINE--TRNA LIGASE, CYTOPLASMIC"/>
    <property type="match status" value="1"/>
</dbReference>
<dbReference type="SUPFAM" id="SSF47323">
    <property type="entry name" value="Anticodon-binding domain of a subclass of class I aminoacyl-tRNA synthetases"/>
    <property type="match status" value="1"/>
</dbReference>
<comment type="similarity">
    <text evidence="2 12">Belongs to the class-I aminoacyl-tRNA synthetase family.</text>
</comment>
<feature type="short sequence motif" description="'HIGH' region" evidence="12">
    <location>
        <begin position="29"/>
        <end position="39"/>
    </location>
</feature>
<evidence type="ECO:0000256" key="11">
    <source>
        <dbReference type="ARBA" id="ARBA00023146"/>
    </source>
</evidence>
<dbReference type="InterPro" id="IPR032678">
    <property type="entry name" value="tRNA-synt_1_cat_dom"/>
</dbReference>
<keyword evidence="9 12" id="KW-0067">ATP-binding</keyword>
<dbReference type="PANTHER" id="PTHR10890">
    <property type="entry name" value="CYSTEINYL-TRNA SYNTHETASE"/>
    <property type="match status" value="1"/>
</dbReference>
<evidence type="ECO:0000256" key="8">
    <source>
        <dbReference type="ARBA" id="ARBA00022833"/>
    </source>
</evidence>
<evidence type="ECO:0000256" key="3">
    <source>
        <dbReference type="ARBA" id="ARBA00011245"/>
    </source>
</evidence>
<dbReference type="PRINTS" id="PR00983">
    <property type="entry name" value="TRNASYNTHCYS"/>
</dbReference>
<dbReference type="Pfam" id="PF01406">
    <property type="entry name" value="tRNA-synt_1e"/>
    <property type="match status" value="1"/>
</dbReference>
<evidence type="ECO:0000256" key="10">
    <source>
        <dbReference type="ARBA" id="ARBA00022917"/>
    </source>
</evidence>
<dbReference type="NCBIfam" id="TIGR00435">
    <property type="entry name" value="cysS"/>
    <property type="match status" value="1"/>
</dbReference>
<feature type="binding site" evidence="12">
    <location>
        <position position="232"/>
    </location>
    <ligand>
        <name>Zn(2+)</name>
        <dbReference type="ChEBI" id="CHEBI:29105"/>
    </ligand>
</feature>
<feature type="binding site" evidence="12">
    <location>
        <position position="27"/>
    </location>
    <ligand>
        <name>Zn(2+)</name>
        <dbReference type="ChEBI" id="CHEBI:29105"/>
    </ligand>
</feature>
<proteinExistence type="inferred from homology"/>
<feature type="binding site" evidence="12">
    <location>
        <position position="268"/>
    </location>
    <ligand>
        <name>ATP</name>
        <dbReference type="ChEBI" id="CHEBI:30616"/>
    </ligand>
</feature>
<evidence type="ECO:0000313" key="14">
    <source>
        <dbReference type="EMBL" id="MFC3228135.1"/>
    </source>
</evidence>
<dbReference type="InterPro" id="IPR056411">
    <property type="entry name" value="CysS_C"/>
</dbReference>
<comment type="caution">
    <text evidence="14">The sequence shown here is derived from an EMBL/GenBank/DDBJ whole genome shotgun (WGS) entry which is preliminary data.</text>
</comment>
<dbReference type="Gene3D" id="3.40.50.620">
    <property type="entry name" value="HUPs"/>
    <property type="match status" value="1"/>
</dbReference>
<keyword evidence="7 12" id="KW-0547">Nucleotide-binding</keyword>
<dbReference type="GO" id="GO:0004817">
    <property type="term" value="F:cysteine-tRNA ligase activity"/>
    <property type="evidence" value="ECO:0007669"/>
    <property type="project" value="UniProtKB-EC"/>
</dbReference>
<dbReference type="CDD" id="cd00672">
    <property type="entry name" value="CysRS_core"/>
    <property type="match status" value="1"/>
</dbReference>
<dbReference type="InterPro" id="IPR009080">
    <property type="entry name" value="tRNAsynth_Ia_anticodon-bd"/>
</dbReference>
<keyword evidence="15" id="KW-1185">Reference proteome</keyword>
<sequence>MQLYNTLTRTKEDFVPQDPDRVTMYVCGPTVYSHPHIGNARPAVVFDVLARVLRRRFGGLVYARNITDIDDKINKAAVEEGTDIGTIAARFTEAYHADMAALGVLPPDLEPRATLHLPQMIAMIETLIGRGNAYAADGHVLFNVPSYAEYGGLSRRDRDEMIAGARVEVAPYKRDPADFVLWKPSTPEQPGWDSPWGRGRPGWHLECSAMIEAHLGRTIDIHGGGHDLIFPHHENERAQGTCAHGGALYVRTWMHNGFVNVEREKMSKSLGNVLLVKDLLAQAPGEAIRLALLSAHYRQPLDWSDDGLAQAKRSLDRLYGSLAELPTPAELADEAPPPADLVAALEDDLNTPKAMAALFSAAKEAQGRTGAAGREAAAALVAGGRLLGLLQQEPAAWAARTGGTESLSADARAEIDALVAARGEARKAKDFATADRIRDDLAARDIVIEDGPQGSTWKVVS</sequence>
<keyword evidence="4 12" id="KW-0963">Cytoplasm</keyword>
<evidence type="ECO:0000256" key="1">
    <source>
        <dbReference type="ARBA" id="ARBA00004496"/>
    </source>
</evidence>
<evidence type="ECO:0000256" key="12">
    <source>
        <dbReference type="HAMAP-Rule" id="MF_00041"/>
    </source>
</evidence>
<reference evidence="15" key="1">
    <citation type="journal article" date="2019" name="Int. J. Syst. Evol. Microbiol.">
        <title>The Global Catalogue of Microorganisms (GCM) 10K type strain sequencing project: providing services to taxonomists for standard genome sequencing and annotation.</title>
        <authorList>
            <consortium name="The Broad Institute Genomics Platform"/>
            <consortium name="The Broad Institute Genome Sequencing Center for Infectious Disease"/>
            <person name="Wu L."/>
            <person name="Ma J."/>
        </authorList>
    </citation>
    <scope>NUCLEOTIDE SEQUENCE [LARGE SCALE GENOMIC DNA]</scope>
    <source>
        <strain evidence="15">KCTC 42964</strain>
    </source>
</reference>
<dbReference type="Proteomes" id="UP001595528">
    <property type="component" value="Unassembled WGS sequence"/>
</dbReference>
<dbReference type="EMBL" id="JBHRTR010000028">
    <property type="protein sequence ID" value="MFC3228135.1"/>
    <property type="molecule type" value="Genomic_DNA"/>
</dbReference>
<dbReference type="InterPro" id="IPR015803">
    <property type="entry name" value="Cys-tRNA-ligase"/>
</dbReference>
<evidence type="ECO:0000256" key="5">
    <source>
        <dbReference type="ARBA" id="ARBA00022598"/>
    </source>
</evidence>
<keyword evidence="6 12" id="KW-0479">Metal-binding</keyword>
<dbReference type="InterPro" id="IPR015273">
    <property type="entry name" value="Cys-tRNA-synt_Ia_DALR"/>
</dbReference>
<accession>A0ABV7L162</accession>
<evidence type="ECO:0000313" key="15">
    <source>
        <dbReference type="Proteomes" id="UP001595528"/>
    </source>
</evidence>
<evidence type="ECO:0000256" key="6">
    <source>
        <dbReference type="ARBA" id="ARBA00022723"/>
    </source>
</evidence>
<comment type="subunit">
    <text evidence="3 12">Monomer.</text>
</comment>
<evidence type="ECO:0000256" key="7">
    <source>
        <dbReference type="ARBA" id="ARBA00022741"/>
    </source>
</evidence>
<dbReference type="Pfam" id="PF23493">
    <property type="entry name" value="CysS_C"/>
    <property type="match status" value="1"/>
</dbReference>
<keyword evidence="8 12" id="KW-0862">Zinc</keyword>
<dbReference type="Pfam" id="PF09190">
    <property type="entry name" value="DALR_2"/>
    <property type="match status" value="1"/>
</dbReference>
<dbReference type="RefSeq" id="WP_379900964.1">
    <property type="nucleotide sequence ID" value="NZ_JBHRTR010000028.1"/>
</dbReference>
<feature type="domain" description="Cysteinyl-tRNA synthetase class Ia DALR" evidence="13">
    <location>
        <begin position="340"/>
        <end position="398"/>
    </location>
</feature>
<feature type="binding site" evidence="12">
    <location>
        <position position="207"/>
    </location>
    <ligand>
        <name>Zn(2+)</name>
        <dbReference type="ChEBI" id="CHEBI:29105"/>
    </ligand>
</feature>
<keyword evidence="10 12" id="KW-0648">Protein biosynthesis</keyword>
<evidence type="ECO:0000259" key="13">
    <source>
        <dbReference type="SMART" id="SM00840"/>
    </source>
</evidence>
<comment type="cofactor">
    <cofactor evidence="12">
        <name>Zn(2+)</name>
        <dbReference type="ChEBI" id="CHEBI:29105"/>
    </cofactor>
    <text evidence="12">Binds 1 zinc ion per subunit.</text>
</comment>
<feature type="binding site" evidence="12">
    <location>
        <position position="236"/>
    </location>
    <ligand>
        <name>Zn(2+)</name>
        <dbReference type="ChEBI" id="CHEBI:29105"/>
    </ligand>
</feature>
<comment type="subcellular location">
    <subcellularLocation>
        <location evidence="1 12">Cytoplasm</location>
    </subcellularLocation>
</comment>
<evidence type="ECO:0000256" key="2">
    <source>
        <dbReference type="ARBA" id="ARBA00005594"/>
    </source>
</evidence>
<feature type="short sequence motif" description="'KMSKS' region" evidence="12">
    <location>
        <begin position="265"/>
        <end position="269"/>
    </location>
</feature>
<keyword evidence="5 12" id="KW-0436">Ligase</keyword>
<dbReference type="SUPFAM" id="SSF52374">
    <property type="entry name" value="Nucleotidylyl transferase"/>
    <property type="match status" value="1"/>
</dbReference>
<dbReference type="Gene3D" id="1.20.120.1910">
    <property type="entry name" value="Cysteine-tRNA ligase, C-terminal anti-codon recognition domain"/>
    <property type="match status" value="1"/>
</dbReference>
<evidence type="ECO:0000256" key="4">
    <source>
        <dbReference type="ARBA" id="ARBA00022490"/>
    </source>
</evidence>
<dbReference type="HAMAP" id="MF_00041">
    <property type="entry name" value="Cys_tRNA_synth"/>
    <property type="match status" value="1"/>
</dbReference>
<protein>
    <recommendedName>
        <fullName evidence="12">Cysteine--tRNA ligase</fullName>
        <ecNumber evidence="12">6.1.1.16</ecNumber>
    </recommendedName>
    <alternativeName>
        <fullName evidence="12">Cysteinyl-tRNA synthetase</fullName>
        <shortName evidence="12">CysRS</shortName>
    </alternativeName>
</protein>
<name>A0ABV7L162_9PROT</name>
<evidence type="ECO:0000256" key="9">
    <source>
        <dbReference type="ARBA" id="ARBA00022840"/>
    </source>
</evidence>
<organism evidence="14 15">
    <name type="scientific">Marinibaculum pumilum</name>
    <dbReference type="NCBI Taxonomy" id="1766165"/>
    <lineage>
        <taxon>Bacteria</taxon>
        <taxon>Pseudomonadati</taxon>
        <taxon>Pseudomonadota</taxon>
        <taxon>Alphaproteobacteria</taxon>
        <taxon>Rhodospirillales</taxon>
        <taxon>Rhodospirillaceae</taxon>
        <taxon>Marinibaculum</taxon>
    </lineage>
</organism>
<dbReference type="EC" id="6.1.1.16" evidence="12"/>
<dbReference type="InterPro" id="IPR014729">
    <property type="entry name" value="Rossmann-like_a/b/a_fold"/>
</dbReference>
<comment type="catalytic activity">
    <reaction evidence="12">
        <text>tRNA(Cys) + L-cysteine + ATP = L-cysteinyl-tRNA(Cys) + AMP + diphosphate</text>
        <dbReference type="Rhea" id="RHEA:17773"/>
        <dbReference type="Rhea" id="RHEA-COMP:9661"/>
        <dbReference type="Rhea" id="RHEA-COMP:9679"/>
        <dbReference type="ChEBI" id="CHEBI:30616"/>
        <dbReference type="ChEBI" id="CHEBI:33019"/>
        <dbReference type="ChEBI" id="CHEBI:35235"/>
        <dbReference type="ChEBI" id="CHEBI:78442"/>
        <dbReference type="ChEBI" id="CHEBI:78517"/>
        <dbReference type="ChEBI" id="CHEBI:456215"/>
        <dbReference type="EC" id="6.1.1.16"/>
    </reaction>
</comment>
<dbReference type="SMART" id="SM00840">
    <property type="entry name" value="DALR_2"/>
    <property type="match status" value="1"/>
</dbReference>
<keyword evidence="11 12" id="KW-0030">Aminoacyl-tRNA synthetase</keyword>